<protein>
    <recommendedName>
        <fullName evidence="4">Maternal effect embryo arrest 22</fullName>
    </recommendedName>
</protein>
<dbReference type="STRING" id="1194695.A0A5A7VL79"/>
<evidence type="ECO:0000256" key="1">
    <source>
        <dbReference type="SAM" id="Coils"/>
    </source>
</evidence>
<evidence type="ECO:0000313" key="2">
    <source>
        <dbReference type="EMBL" id="KAA0066079.1"/>
    </source>
</evidence>
<name>A0A5A7VL79_CUCMM</name>
<reference evidence="2 3" key="1">
    <citation type="submission" date="2019-08" db="EMBL/GenBank/DDBJ databases">
        <title>Draft genome sequences of two oriental melons (Cucumis melo L. var makuwa).</title>
        <authorList>
            <person name="Kwon S.-Y."/>
        </authorList>
    </citation>
    <scope>NUCLEOTIDE SEQUENCE [LARGE SCALE GENOMIC DNA]</scope>
    <source>
        <strain evidence="3">cv. SW 3</strain>
        <tissue evidence="2">Leaf</tissue>
    </source>
</reference>
<feature type="coiled-coil region" evidence="1">
    <location>
        <begin position="456"/>
        <end position="497"/>
    </location>
</feature>
<organism evidence="2 3">
    <name type="scientific">Cucumis melo var. makuwa</name>
    <name type="common">Oriental melon</name>
    <dbReference type="NCBI Taxonomy" id="1194695"/>
    <lineage>
        <taxon>Eukaryota</taxon>
        <taxon>Viridiplantae</taxon>
        <taxon>Streptophyta</taxon>
        <taxon>Embryophyta</taxon>
        <taxon>Tracheophyta</taxon>
        <taxon>Spermatophyta</taxon>
        <taxon>Magnoliopsida</taxon>
        <taxon>eudicotyledons</taxon>
        <taxon>Gunneridae</taxon>
        <taxon>Pentapetalae</taxon>
        <taxon>rosids</taxon>
        <taxon>fabids</taxon>
        <taxon>Cucurbitales</taxon>
        <taxon>Cucurbitaceae</taxon>
        <taxon>Benincaseae</taxon>
        <taxon>Cucumis</taxon>
    </lineage>
</organism>
<dbReference type="PANTHER" id="PTHR35480:SF1">
    <property type="entry name" value="MATERNAL EFFECT EMBRYO ARREST 22"/>
    <property type="match status" value="1"/>
</dbReference>
<proteinExistence type="predicted"/>
<gene>
    <name evidence="2" type="ORF">E6C27_scaffold21G00640</name>
</gene>
<comment type="caution">
    <text evidence="2">The sequence shown here is derived from an EMBL/GenBank/DDBJ whole genome shotgun (WGS) entry which is preliminary data.</text>
</comment>
<accession>A0A5A7VL79</accession>
<evidence type="ECO:0008006" key="4">
    <source>
        <dbReference type="Google" id="ProtNLM"/>
    </source>
</evidence>
<evidence type="ECO:0000313" key="3">
    <source>
        <dbReference type="Proteomes" id="UP000321393"/>
    </source>
</evidence>
<dbReference type="Proteomes" id="UP000321393">
    <property type="component" value="Unassembled WGS sequence"/>
</dbReference>
<sequence length="1554" mass="175371">MTRRNLFSFEPTFYFLLCHRFPQYPAGSHSNPASRTLPPPHDAPFRRRCYCRCPASARPPSAIAVFCNSIVLSLPLVFYEHFEMVEDVESKPESFNSCCKVWKDLCTKLEEKRIALRQATKLLNEQCKRIEVENRNLKKGYEEEKAGASIEREGKDKESAIRVSLEREILDLKSQISSLRQNDVEAVNVQGEVDHLNALVAEGKKEIVQLKELLETEKRKKDAERKDAEARKEEAAQVLKTVKIERSKVRDLRKFHKAEMDKVNDCRQQLGMLQKEYEETKLKLASETSKLIEVKKDVEVEKQRAVKERERADSEMSKAQASSMQAEVAMKQAGEEKSRAENLFQQLERKTCKIKELEKEVKELQTVKFFIESCCDQQVKKTNRKGAKKNDKTWMEMIQSNANELKLAIEFLKAKEVSTMHKMDGDLGIIKEKSVDSSLIESSELKNHLEIYRRKAMDEQCRADKLSLELEEKKKKVEELQKNVRELKSSRKFVNASGVSLEQAMSSERAEMKLLKKKLKFEKTRLKHARQVAKVEKTHRTIIQQELSRFKLEFVQLSNHLDGLHKFASTGTKDNNELEKTMNAKNLQSLYSKKNARAIEALQTWMPDTLRQTTPQSSAPLLPLSGVNHITSLSGIESRLESFPGDSNRKMLQSCAVNSSTASFSDGWLVGSQEKAGLCLTATKLVGENLNVQPRISNLSSEVSKMKSNENLTMMAENSVRSPIKNHVGRANEKQQKRKRTTEAVESIDYLYHESKKVRSQIEENSSLLHVLNSPLEKSGHVISSLLPDSSADKKIRKRKKALCQKKLKVQCVLVESERKLNRVDTEVCAPKSSGRQPSQPVSKLTDSFQPCAEELNNSVISELQTLETFGNMADVDYMKLLDLDSAADEECYRRAVEMPLSPSLPDIYIPGADSALNDFDSLVDEFQKELPDDREGQPQSHNDDVTDVEIKSNYTQSCNFDLLGDIHSQRQVDSCSIQGRHERDLFDIVRAENNCLDQVEVSVGMLGTNVSLSGCEGVEISEIKSGTLDNSIPDFCVLFSDSKDCQSIFRIFSATKACIKRSSMISQKEWMVQGILASLNMEHELLSKEKTCVFFSLLLLNFTIVAVHKYGNILNCHTCLDSFSGHICEAMLDLEIRSLFAKLLSLDKLLALIEDFLVDGRILSCTDASFETLTKGILRVNIPIDSVNRILSLTPASTEYLIAGSSILASISKAVHRTDLLWEVSYSILRSCRHEPSLMLTLLHIFAHIGGDQFFNVEGYSTLRAVLKSIIMHLEKVGSSDDATFTPLKRNCRTEFAQCASCPFSEEVMSMPTTISFLLQLIRKNISNGIIDEDFENPTSSLNLESFLKKNIPNQILSKNSSEKEVHPSLYLDCDAFCFLKKFKVSDDEPRFLFNPSLSNVIDTISLVELLACYMSWNWTFANIISQLMDLLKSSAKKGFAIVVLLGQLGRLGVDAGGFDDGGVKILRFNLSAFLCLETTIKSGLCVQIATVSALVGLLPFDFETIVQDKVSYLASSSHYAEINLIKTWFSLLSPKQKEFSRNILQVGVCNVS</sequence>
<dbReference type="EMBL" id="SSTE01000903">
    <property type="protein sequence ID" value="KAA0066079.1"/>
    <property type="molecule type" value="Genomic_DNA"/>
</dbReference>
<dbReference type="OrthoDB" id="1933275at2759"/>
<keyword evidence="1" id="KW-0175">Coiled coil</keyword>
<dbReference type="PANTHER" id="PTHR35480">
    <property type="entry name" value="MATERNAL EFFECT EMBRYO ARREST 22"/>
    <property type="match status" value="1"/>
</dbReference>
<feature type="coiled-coil region" evidence="1">
    <location>
        <begin position="162"/>
        <end position="367"/>
    </location>
</feature>